<evidence type="ECO:0000256" key="9">
    <source>
        <dbReference type="ARBA" id="ARBA00023136"/>
    </source>
</evidence>
<gene>
    <name evidence="20" type="ORF">GSLYS_00017638001</name>
</gene>
<dbReference type="InterPro" id="IPR036388">
    <property type="entry name" value="WH-like_DNA-bd_sf"/>
</dbReference>
<keyword evidence="21" id="KW-1185">Reference proteome</keyword>
<comment type="subcellular location">
    <subcellularLocation>
        <location evidence="12">Endomembrane system</location>
        <topology evidence="12">Single-pass membrane protein</topology>
    </subcellularLocation>
    <subcellularLocation>
        <location evidence="13 16">Peroxisome membrane</location>
    </subcellularLocation>
</comment>
<comment type="caution">
    <text evidence="20">The sequence shown here is derived from an EMBL/GenBank/DDBJ whole genome shotgun (WGS) entry which is preliminary data.</text>
</comment>
<dbReference type="Proteomes" id="UP001497497">
    <property type="component" value="Unassembled WGS sequence"/>
</dbReference>
<evidence type="ECO:0000256" key="12">
    <source>
        <dbReference type="ARBA" id="ARBA00037847"/>
    </source>
</evidence>
<dbReference type="GO" id="GO:0005778">
    <property type="term" value="C:peroxisomal membrane"/>
    <property type="evidence" value="ECO:0007669"/>
    <property type="project" value="UniProtKB-SubCell"/>
</dbReference>
<evidence type="ECO:0000256" key="6">
    <source>
        <dbReference type="ARBA" id="ARBA00022989"/>
    </source>
</evidence>
<dbReference type="PANTHER" id="PTHR23058:SF0">
    <property type="entry name" value="PEROXISOMAL MEMBRANE PROTEIN PEX14"/>
    <property type="match status" value="1"/>
</dbReference>
<evidence type="ECO:0000256" key="16">
    <source>
        <dbReference type="RuleBase" id="RU367032"/>
    </source>
</evidence>
<evidence type="ECO:0000313" key="21">
    <source>
        <dbReference type="Proteomes" id="UP001497497"/>
    </source>
</evidence>
<feature type="domain" description="Peroxisome membrane anchor protein Pex14p N-terminal" evidence="19">
    <location>
        <begin position="26"/>
        <end position="67"/>
    </location>
</feature>
<dbReference type="GO" id="GO:0016560">
    <property type="term" value="P:protein import into peroxisome matrix, docking"/>
    <property type="evidence" value="ECO:0007669"/>
    <property type="project" value="UniProtKB-UniRule"/>
</dbReference>
<evidence type="ECO:0000256" key="17">
    <source>
        <dbReference type="SAM" id="Coils"/>
    </source>
</evidence>
<comment type="subunit">
    <text evidence="15">Interacts with PEX13; forming the PEX13-PEX14 docking complex. Interacts with PEX5 (via WxxxF/Y motifs). Interacts with PEX19. Interacts with tubulin.</text>
</comment>
<evidence type="ECO:0000256" key="2">
    <source>
        <dbReference type="ARBA" id="ARBA00022448"/>
    </source>
</evidence>
<dbReference type="GO" id="GO:0005102">
    <property type="term" value="F:signaling receptor binding"/>
    <property type="evidence" value="ECO:0007669"/>
    <property type="project" value="TreeGrafter"/>
</dbReference>
<evidence type="ECO:0000256" key="4">
    <source>
        <dbReference type="ARBA" id="ARBA00022692"/>
    </source>
</evidence>
<dbReference type="EMBL" id="CAXITT010000598">
    <property type="protein sequence ID" value="CAL1544125.1"/>
    <property type="molecule type" value="Genomic_DNA"/>
</dbReference>
<dbReference type="FunFam" id="1.10.10.10:FF:000296">
    <property type="entry name" value="Peroxisomal membrane protein PEX14"/>
    <property type="match status" value="1"/>
</dbReference>
<feature type="compositionally biased region" description="Polar residues" evidence="18">
    <location>
        <begin position="314"/>
        <end position="328"/>
    </location>
</feature>
<evidence type="ECO:0000256" key="13">
    <source>
        <dbReference type="ARBA" id="ARBA00046271"/>
    </source>
</evidence>
<dbReference type="GO" id="GO:0012505">
    <property type="term" value="C:endomembrane system"/>
    <property type="evidence" value="ECO:0007669"/>
    <property type="project" value="UniProtKB-SubCell"/>
</dbReference>
<sequence>MSQDSGENIVNGDGDKQILAPAEGPRENLISTAVKFLQNPKVMSSPLYQKKAFLEKKGLTQEEISMAVQRSGVKETIGIEESTSQMGPPPGYQPGMMAITPQTVPVYAPIPPQSIWAKTRDLTMTTVIVASVSYAVYQVFQKYLRPWLLGKSEREKRLERLEGQILEVQKSITDSLAEVTKTLTAIQLTLNTQQTQQQIGYGEVRGISDLKADIASLKGLLLNRSQFPPAPATAPVLPSWQRAPNQTPVLQSTSDSGATSLKSYSEAVKMPLVHHPSDGYTATENTTAVTDQNSDIMKDQNQESFVEDSEDARSTAQDVISNETGDSS</sequence>
<evidence type="ECO:0000256" key="7">
    <source>
        <dbReference type="ARBA" id="ARBA00022990"/>
    </source>
</evidence>
<keyword evidence="5 16" id="KW-0653">Protein transport</keyword>
<keyword evidence="7" id="KW-0007">Acetylation</keyword>
<feature type="region of interest" description="Disordered" evidence="18">
    <location>
        <begin position="275"/>
        <end position="328"/>
    </location>
</feature>
<feature type="region of interest" description="Disordered" evidence="18">
    <location>
        <begin position="1"/>
        <end position="20"/>
    </location>
</feature>
<keyword evidence="6" id="KW-1133">Transmembrane helix</keyword>
<evidence type="ECO:0000256" key="18">
    <source>
        <dbReference type="SAM" id="MobiDB-lite"/>
    </source>
</evidence>
<keyword evidence="10 16" id="KW-0576">Peroxisome</keyword>
<evidence type="ECO:0000313" key="20">
    <source>
        <dbReference type="EMBL" id="CAL1544125.1"/>
    </source>
</evidence>
<dbReference type="GO" id="GO:1990429">
    <property type="term" value="C:peroxisomal importomer complex"/>
    <property type="evidence" value="ECO:0007669"/>
    <property type="project" value="TreeGrafter"/>
</dbReference>
<keyword evidence="3" id="KW-0597">Phosphoprotein</keyword>
<comment type="similarity">
    <text evidence="1 16">Belongs to the peroxin-14 family.</text>
</comment>
<dbReference type="PANTHER" id="PTHR23058">
    <property type="entry name" value="PEROXISOMAL MEMBRANE PROTEIN PEX14"/>
    <property type="match status" value="1"/>
</dbReference>
<feature type="region of interest" description="Disordered" evidence="18">
    <location>
        <begin position="233"/>
        <end position="258"/>
    </location>
</feature>
<evidence type="ECO:0000256" key="5">
    <source>
        <dbReference type="ARBA" id="ARBA00022927"/>
    </source>
</evidence>
<dbReference type="InterPro" id="IPR025655">
    <property type="entry name" value="PEX14"/>
</dbReference>
<name>A0AAV2IBB0_LYMST</name>
<feature type="compositionally biased region" description="Polar residues" evidence="18">
    <location>
        <begin position="280"/>
        <end position="295"/>
    </location>
</feature>
<keyword evidence="4" id="KW-0812">Transmembrane</keyword>
<keyword evidence="2 16" id="KW-0813">Transport</keyword>
<evidence type="ECO:0000256" key="1">
    <source>
        <dbReference type="ARBA" id="ARBA00005443"/>
    </source>
</evidence>
<keyword evidence="17" id="KW-0175">Coiled coil</keyword>
<dbReference type="Gene3D" id="1.10.10.10">
    <property type="entry name" value="Winged helix-like DNA-binding domain superfamily/Winged helix DNA-binding domain"/>
    <property type="match status" value="1"/>
</dbReference>
<dbReference type="InterPro" id="IPR006785">
    <property type="entry name" value="Pex14_N"/>
</dbReference>
<dbReference type="AlphaFoldDB" id="A0AAV2IBB0"/>
<accession>A0AAV2IBB0</accession>
<evidence type="ECO:0000256" key="14">
    <source>
        <dbReference type="ARBA" id="ARBA00055057"/>
    </source>
</evidence>
<evidence type="ECO:0000256" key="11">
    <source>
        <dbReference type="ARBA" id="ARBA00029502"/>
    </source>
</evidence>
<comment type="function">
    <text evidence="14">Component of the PEX13-PEX14 docking complex, a translocon channel that specifically mediates the import of peroxisomal cargo proteins bound to PEX5 receptor. The PEX13-PEX14 docking complex forms a large import pore which can be opened to a diameter of about 9 nm. Mechanistically, PEX5 receptor along with cargo proteins associates with the PEX14 subunit of the PEX13-PEX14 docking complex in the cytosol, leading to the insertion of the receptor into the organelle membrane with the concomitant translocation of the cargo into the peroxisome matrix. Plays a key role for peroxisome movement through a direct interaction with tubulin.</text>
</comment>
<evidence type="ECO:0000256" key="8">
    <source>
        <dbReference type="ARBA" id="ARBA00023010"/>
    </source>
</evidence>
<evidence type="ECO:0000256" key="10">
    <source>
        <dbReference type="ARBA" id="ARBA00023140"/>
    </source>
</evidence>
<evidence type="ECO:0000259" key="19">
    <source>
        <dbReference type="Pfam" id="PF04695"/>
    </source>
</evidence>
<dbReference type="Pfam" id="PF04695">
    <property type="entry name" value="Pex14_N"/>
    <property type="match status" value="1"/>
</dbReference>
<protein>
    <recommendedName>
        <fullName evidence="11 16">Peroxisomal membrane protein PEX14</fullName>
    </recommendedName>
    <alternativeName>
        <fullName evidence="16">Peroxin-14</fullName>
    </alternativeName>
</protein>
<organism evidence="20 21">
    <name type="scientific">Lymnaea stagnalis</name>
    <name type="common">Great pond snail</name>
    <name type="synonym">Helix stagnalis</name>
    <dbReference type="NCBI Taxonomy" id="6523"/>
    <lineage>
        <taxon>Eukaryota</taxon>
        <taxon>Metazoa</taxon>
        <taxon>Spiralia</taxon>
        <taxon>Lophotrochozoa</taxon>
        <taxon>Mollusca</taxon>
        <taxon>Gastropoda</taxon>
        <taxon>Heterobranchia</taxon>
        <taxon>Euthyneura</taxon>
        <taxon>Panpulmonata</taxon>
        <taxon>Hygrophila</taxon>
        <taxon>Lymnaeoidea</taxon>
        <taxon>Lymnaeidae</taxon>
        <taxon>Lymnaea</taxon>
    </lineage>
</organism>
<keyword evidence="8" id="KW-0811">Translocation</keyword>
<feature type="coiled-coil region" evidence="17">
    <location>
        <begin position="151"/>
        <end position="178"/>
    </location>
</feature>
<proteinExistence type="inferred from homology"/>
<evidence type="ECO:0000256" key="15">
    <source>
        <dbReference type="ARBA" id="ARBA00065694"/>
    </source>
</evidence>
<evidence type="ECO:0000256" key="3">
    <source>
        <dbReference type="ARBA" id="ARBA00022553"/>
    </source>
</evidence>
<feature type="compositionally biased region" description="Polar residues" evidence="18">
    <location>
        <begin position="242"/>
        <end position="258"/>
    </location>
</feature>
<reference evidence="20 21" key="1">
    <citation type="submission" date="2024-04" db="EMBL/GenBank/DDBJ databases">
        <authorList>
            <consortium name="Genoscope - CEA"/>
            <person name="William W."/>
        </authorList>
    </citation>
    <scope>NUCLEOTIDE SEQUENCE [LARGE SCALE GENOMIC DNA]</scope>
</reference>
<keyword evidence="9 16" id="KW-0472">Membrane</keyword>